<dbReference type="Pfam" id="PF17762">
    <property type="entry name" value="HTH_ParB"/>
    <property type="match status" value="1"/>
</dbReference>
<feature type="domain" description="ParB/Spo0J HTH" evidence="1">
    <location>
        <begin position="47"/>
        <end position="139"/>
    </location>
</feature>
<dbReference type="GO" id="GO:0005694">
    <property type="term" value="C:chromosome"/>
    <property type="evidence" value="ECO:0007669"/>
    <property type="project" value="TreeGrafter"/>
</dbReference>
<protein>
    <recommendedName>
        <fullName evidence="1">ParB/Spo0J HTH domain-containing protein</fullName>
    </recommendedName>
</protein>
<feature type="non-terminal residue" evidence="2">
    <location>
        <position position="1"/>
    </location>
</feature>
<dbReference type="GO" id="GO:0007059">
    <property type="term" value="P:chromosome segregation"/>
    <property type="evidence" value="ECO:0007669"/>
    <property type="project" value="TreeGrafter"/>
</dbReference>
<dbReference type="SUPFAM" id="SSF110849">
    <property type="entry name" value="ParB/Sulfiredoxin"/>
    <property type="match status" value="1"/>
</dbReference>
<evidence type="ECO:0000259" key="1">
    <source>
        <dbReference type="Pfam" id="PF17762"/>
    </source>
</evidence>
<reference evidence="2" key="1">
    <citation type="journal article" date="2014" name="Front. Microbiol.">
        <title>High frequency of phylogenetically diverse reductive dehalogenase-homologous genes in deep subseafloor sedimentary metagenomes.</title>
        <authorList>
            <person name="Kawai M."/>
            <person name="Futagami T."/>
            <person name="Toyoda A."/>
            <person name="Takaki Y."/>
            <person name="Nishi S."/>
            <person name="Hori S."/>
            <person name="Arai W."/>
            <person name="Tsubouchi T."/>
            <person name="Morono Y."/>
            <person name="Uchiyama I."/>
            <person name="Ito T."/>
            <person name="Fujiyama A."/>
            <person name="Inagaki F."/>
            <person name="Takami H."/>
        </authorList>
    </citation>
    <scope>NUCLEOTIDE SEQUENCE</scope>
    <source>
        <strain evidence="2">Expedition CK06-06</strain>
    </source>
</reference>
<dbReference type="Gene3D" id="1.10.10.2830">
    <property type="match status" value="1"/>
</dbReference>
<dbReference type="InterPro" id="IPR004437">
    <property type="entry name" value="ParB/RepB/Spo0J"/>
</dbReference>
<comment type="caution">
    <text evidence="2">The sequence shown here is derived from an EMBL/GenBank/DDBJ whole genome shotgun (WGS) entry which is preliminary data.</text>
</comment>
<evidence type="ECO:0000313" key="2">
    <source>
        <dbReference type="EMBL" id="GAI69014.1"/>
    </source>
</evidence>
<dbReference type="InterPro" id="IPR036086">
    <property type="entry name" value="ParB/Sulfiredoxin_sf"/>
</dbReference>
<dbReference type="InterPro" id="IPR041468">
    <property type="entry name" value="HTH_ParB/Spo0J"/>
</dbReference>
<dbReference type="PANTHER" id="PTHR33375:SF1">
    <property type="entry name" value="CHROMOSOME-PARTITIONING PROTEIN PARB-RELATED"/>
    <property type="match status" value="1"/>
</dbReference>
<name>X1SMK7_9ZZZZ</name>
<dbReference type="SUPFAM" id="SSF109709">
    <property type="entry name" value="KorB DNA-binding domain-like"/>
    <property type="match status" value="1"/>
</dbReference>
<proteinExistence type="predicted"/>
<dbReference type="NCBIfam" id="TIGR00180">
    <property type="entry name" value="parB_part"/>
    <property type="match status" value="1"/>
</dbReference>
<accession>X1SMK7</accession>
<dbReference type="AlphaFoldDB" id="X1SMK7"/>
<dbReference type="PANTHER" id="PTHR33375">
    <property type="entry name" value="CHROMOSOME-PARTITIONING PROTEIN PARB-RELATED"/>
    <property type="match status" value="1"/>
</dbReference>
<sequence length="212" mass="23672">GLNSPFGDRRFLAYRKLGLTKIRATVVDASDEEIAIDRAIENLQRVDLTPIEEALQYQGMIDKLGMKAEDIERMIGRELRTVYRKLALLKYPEAVKGAVHTGKVSLTVAEVLMTCPNEPHRDYLFEMAIENGITVAIARMWVDDWRKSQMARPSAGPEAGIGEPSGFDPKHYIACGLCNEPVEIGKLESINICAACLAQLYDMLHRKEPQIG</sequence>
<dbReference type="EMBL" id="BARW01005006">
    <property type="protein sequence ID" value="GAI69014.1"/>
    <property type="molecule type" value="Genomic_DNA"/>
</dbReference>
<dbReference type="InterPro" id="IPR050336">
    <property type="entry name" value="Chromosome_partition/occlusion"/>
</dbReference>
<dbReference type="GO" id="GO:0003677">
    <property type="term" value="F:DNA binding"/>
    <property type="evidence" value="ECO:0007669"/>
    <property type="project" value="InterPro"/>
</dbReference>
<gene>
    <name evidence="2" type="ORF">S12H4_11249</name>
</gene>
<organism evidence="2">
    <name type="scientific">marine sediment metagenome</name>
    <dbReference type="NCBI Taxonomy" id="412755"/>
    <lineage>
        <taxon>unclassified sequences</taxon>
        <taxon>metagenomes</taxon>
        <taxon>ecological metagenomes</taxon>
    </lineage>
</organism>